<feature type="non-terminal residue" evidence="3">
    <location>
        <position position="1"/>
    </location>
</feature>
<evidence type="ECO:0000313" key="3">
    <source>
        <dbReference type="EMBL" id="RDX60967.1"/>
    </source>
</evidence>
<evidence type="ECO:0000256" key="1">
    <source>
        <dbReference type="SAM" id="Coils"/>
    </source>
</evidence>
<organism evidence="3 4">
    <name type="scientific">Mucuna pruriens</name>
    <name type="common">Velvet bean</name>
    <name type="synonym">Dolichos pruriens</name>
    <dbReference type="NCBI Taxonomy" id="157652"/>
    <lineage>
        <taxon>Eukaryota</taxon>
        <taxon>Viridiplantae</taxon>
        <taxon>Streptophyta</taxon>
        <taxon>Embryophyta</taxon>
        <taxon>Tracheophyta</taxon>
        <taxon>Spermatophyta</taxon>
        <taxon>Magnoliopsida</taxon>
        <taxon>eudicotyledons</taxon>
        <taxon>Gunneridae</taxon>
        <taxon>Pentapetalae</taxon>
        <taxon>rosids</taxon>
        <taxon>fabids</taxon>
        <taxon>Fabales</taxon>
        <taxon>Fabaceae</taxon>
        <taxon>Papilionoideae</taxon>
        <taxon>50 kb inversion clade</taxon>
        <taxon>NPAAA clade</taxon>
        <taxon>indigoferoid/millettioid clade</taxon>
        <taxon>Phaseoleae</taxon>
        <taxon>Mucuna</taxon>
    </lineage>
</organism>
<dbReference type="EMBL" id="QJKJ01016452">
    <property type="protein sequence ID" value="RDX60967.1"/>
    <property type="molecule type" value="Genomic_DNA"/>
</dbReference>
<protein>
    <submittedName>
        <fullName evidence="3">Uncharacterized protein</fullName>
    </submittedName>
</protein>
<evidence type="ECO:0000313" key="4">
    <source>
        <dbReference type="Proteomes" id="UP000257109"/>
    </source>
</evidence>
<comment type="caution">
    <text evidence="3">The sequence shown here is derived from an EMBL/GenBank/DDBJ whole genome shotgun (WGS) entry which is preliminary data.</text>
</comment>
<keyword evidence="4" id="KW-1185">Reference proteome</keyword>
<sequence>MHLLSEKKESQPSTGPSPMHWLWIGPTRDLDGDTCPFEAEQTRAVTLGRVYWNQSVAVGCGLISSFVDLMGKCKGCGKLGRMGPTDGSMSAYEFSLMLSPVVSFWDCIVRKMRYYYRPEWGKRGEIIKENVYSSKEILLKDRRMSSMDNMECNKGQHVRKAKKKQVKDEMDRLKQAEKKKRRLEKALATSAAIISELEKKKQKKKEEQQRLDEEGAAIAEAVALHVLLGEDSEDSCKVVINDSGCSAWNYSHKLDLFMGGRRACFPDLDGGTWSVTAGNGKWPFTSEKNNVYEPLYEEAGWGHAGFSVDLIAAQAVRSLQIAEDADEARILF</sequence>
<feature type="coiled-coil region" evidence="1">
    <location>
        <begin position="159"/>
        <end position="217"/>
    </location>
</feature>
<name>A0A371E4Q1_MUCPR</name>
<evidence type="ECO:0000256" key="2">
    <source>
        <dbReference type="SAM" id="MobiDB-lite"/>
    </source>
</evidence>
<feature type="compositionally biased region" description="Basic and acidic residues" evidence="2">
    <location>
        <begin position="1"/>
        <end position="10"/>
    </location>
</feature>
<reference evidence="3" key="1">
    <citation type="submission" date="2018-05" db="EMBL/GenBank/DDBJ databases">
        <title>Draft genome of Mucuna pruriens seed.</title>
        <authorList>
            <person name="Nnadi N.E."/>
            <person name="Vos R."/>
            <person name="Hasami M.H."/>
            <person name="Devisetty U.K."/>
            <person name="Aguiy J.C."/>
        </authorList>
    </citation>
    <scope>NUCLEOTIDE SEQUENCE [LARGE SCALE GENOMIC DNA]</scope>
    <source>
        <strain evidence="3">JCA_2017</strain>
    </source>
</reference>
<dbReference type="STRING" id="157652.A0A371E4Q1"/>
<proteinExistence type="predicted"/>
<gene>
    <name evidence="3" type="ORF">CR513_60846</name>
</gene>
<dbReference type="PANTHER" id="PTHR34212">
    <property type="entry name" value="OS02G0104200 PROTEIN"/>
    <property type="match status" value="1"/>
</dbReference>
<accession>A0A371E4Q1</accession>
<dbReference type="AlphaFoldDB" id="A0A371E4Q1"/>
<feature type="region of interest" description="Disordered" evidence="2">
    <location>
        <begin position="1"/>
        <end position="20"/>
    </location>
</feature>
<dbReference type="OrthoDB" id="1939301at2759"/>
<dbReference type="Proteomes" id="UP000257109">
    <property type="component" value="Unassembled WGS sequence"/>
</dbReference>
<keyword evidence="1" id="KW-0175">Coiled coil</keyword>
<dbReference type="PANTHER" id="PTHR34212:SF1">
    <property type="entry name" value="OS06G0106900 PROTEIN"/>
    <property type="match status" value="1"/>
</dbReference>